<proteinExistence type="predicted"/>
<name>A0AAV4F8P5_9GAST</name>
<comment type="caution">
    <text evidence="2">The sequence shown here is derived from an EMBL/GenBank/DDBJ whole genome shotgun (WGS) entry which is preliminary data.</text>
</comment>
<feature type="compositionally biased region" description="Acidic residues" evidence="1">
    <location>
        <begin position="125"/>
        <end position="139"/>
    </location>
</feature>
<dbReference type="Proteomes" id="UP000762676">
    <property type="component" value="Unassembled WGS sequence"/>
</dbReference>
<feature type="region of interest" description="Disordered" evidence="1">
    <location>
        <begin position="106"/>
        <end position="234"/>
    </location>
</feature>
<sequence length="234" mass="25636">MAEKRDERVLRKKRLLPASSEPSSGSSSSPPCESQHGINTSLSPVSHQLMYPEKFTDCYKEEKLKIIGKERCTSSQTFHVPQNPVLSRIRNFLPQLSQANKNMAVDIASNPDQNETLTIEPFSMETDESDDDDDDDGGEEKDKGENDLTKKKVSKKDQNSATFVEMNVALVPPEVLSKFDDDDTSSSDESTGDADVDETAAAPTSQTTPSPLISLVDESNSSDIALVKDGSPHR</sequence>
<gene>
    <name evidence="2" type="ORF">ElyMa_000299000</name>
</gene>
<evidence type="ECO:0000256" key="1">
    <source>
        <dbReference type="SAM" id="MobiDB-lite"/>
    </source>
</evidence>
<accession>A0AAV4F8P5</accession>
<dbReference type="EMBL" id="BMAT01000609">
    <property type="protein sequence ID" value="GFR69345.1"/>
    <property type="molecule type" value="Genomic_DNA"/>
</dbReference>
<dbReference type="AlphaFoldDB" id="A0AAV4F8P5"/>
<protein>
    <submittedName>
        <fullName evidence="2">Uncharacterized protein</fullName>
    </submittedName>
</protein>
<feature type="region of interest" description="Disordered" evidence="1">
    <location>
        <begin position="1"/>
        <end position="47"/>
    </location>
</feature>
<feature type="compositionally biased region" description="Basic and acidic residues" evidence="1">
    <location>
        <begin position="140"/>
        <end position="158"/>
    </location>
</feature>
<feature type="compositionally biased region" description="Polar residues" evidence="1">
    <location>
        <begin position="36"/>
        <end position="46"/>
    </location>
</feature>
<reference evidence="2 3" key="1">
    <citation type="journal article" date="2021" name="Elife">
        <title>Chloroplast acquisition without the gene transfer in kleptoplastic sea slugs, Plakobranchus ocellatus.</title>
        <authorList>
            <person name="Maeda T."/>
            <person name="Takahashi S."/>
            <person name="Yoshida T."/>
            <person name="Shimamura S."/>
            <person name="Takaki Y."/>
            <person name="Nagai Y."/>
            <person name="Toyoda A."/>
            <person name="Suzuki Y."/>
            <person name="Arimoto A."/>
            <person name="Ishii H."/>
            <person name="Satoh N."/>
            <person name="Nishiyama T."/>
            <person name="Hasebe M."/>
            <person name="Maruyama T."/>
            <person name="Minagawa J."/>
            <person name="Obokata J."/>
            <person name="Shigenobu S."/>
        </authorList>
    </citation>
    <scope>NUCLEOTIDE SEQUENCE [LARGE SCALE GENOMIC DNA]</scope>
</reference>
<feature type="compositionally biased region" description="Acidic residues" evidence="1">
    <location>
        <begin position="180"/>
        <end position="198"/>
    </location>
</feature>
<keyword evidence="3" id="KW-1185">Reference proteome</keyword>
<feature type="compositionally biased region" description="Low complexity" evidence="1">
    <location>
        <begin position="199"/>
        <end position="211"/>
    </location>
</feature>
<evidence type="ECO:0000313" key="3">
    <source>
        <dbReference type="Proteomes" id="UP000762676"/>
    </source>
</evidence>
<feature type="compositionally biased region" description="Low complexity" evidence="1">
    <location>
        <begin position="17"/>
        <end position="34"/>
    </location>
</feature>
<evidence type="ECO:0000313" key="2">
    <source>
        <dbReference type="EMBL" id="GFR69345.1"/>
    </source>
</evidence>
<organism evidence="2 3">
    <name type="scientific">Elysia marginata</name>
    <dbReference type="NCBI Taxonomy" id="1093978"/>
    <lineage>
        <taxon>Eukaryota</taxon>
        <taxon>Metazoa</taxon>
        <taxon>Spiralia</taxon>
        <taxon>Lophotrochozoa</taxon>
        <taxon>Mollusca</taxon>
        <taxon>Gastropoda</taxon>
        <taxon>Heterobranchia</taxon>
        <taxon>Euthyneura</taxon>
        <taxon>Panpulmonata</taxon>
        <taxon>Sacoglossa</taxon>
        <taxon>Placobranchoidea</taxon>
        <taxon>Plakobranchidae</taxon>
        <taxon>Elysia</taxon>
    </lineage>
</organism>